<keyword evidence="4" id="KW-0410">Iron transport</keyword>
<evidence type="ECO:0000256" key="14">
    <source>
        <dbReference type="SAM" id="MobiDB-lite"/>
    </source>
</evidence>
<name>A0A252AA78_9PROT</name>
<dbReference type="Gene3D" id="2.170.130.10">
    <property type="entry name" value="TonB-dependent receptor, plug domain"/>
    <property type="match status" value="1"/>
</dbReference>
<evidence type="ECO:0000313" key="19">
    <source>
        <dbReference type="Proteomes" id="UP000194565"/>
    </source>
</evidence>
<evidence type="ECO:0000256" key="10">
    <source>
        <dbReference type="ARBA" id="ARBA00023136"/>
    </source>
</evidence>
<dbReference type="Pfam" id="PF07715">
    <property type="entry name" value="Plug"/>
    <property type="match status" value="1"/>
</dbReference>
<proteinExistence type="inferred from homology"/>
<evidence type="ECO:0000256" key="3">
    <source>
        <dbReference type="ARBA" id="ARBA00022452"/>
    </source>
</evidence>
<keyword evidence="5 12" id="KW-0812">Transmembrane</keyword>
<dbReference type="InterPro" id="IPR036942">
    <property type="entry name" value="Beta-barrel_TonB_sf"/>
</dbReference>
<feature type="region of interest" description="Disordered" evidence="14">
    <location>
        <begin position="48"/>
        <end position="117"/>
    </location>
</feature>
<evidence type="ECO:0000256" key="13">
    <source>
        <dbReference type="RuleBase" id="RU003357"/>
    </source>
</evidence>
<dbReference type="AlphaFoldDB" id="A0A252AA78"/>
<protein>
    <submittedName>
        <fullName evidence="18">TonB-dependent receptor</fullName>
    </submittedName>
</protein>
<dbReference type="PANTHER" id="PTHR32552">
    <property type="entry name" value="FERRICHROME IRON RECEPTOR-RELATED"/>
    <property type="match status" value="1"/>
</dbReference>
<keyword evidence="7" id="KW-0408">Iron</keyword>
<comment type="caution">
    <text evidence="18">The sequence shown here is derived from an EMBL/GenBank/DDBJ whole genome shotgun (WGS) entry which is preliminary data.</text>
</comment>
<evidence type="ECO:0000259" key="17">
    <source>
        <dbReference type="Pfam" id="PF07715"/>
    </source>
</evidence>
<evidence type="ECO:0000256" key="2">
    <source>
        <dbReference type="ARBA" id="ARBA00022448"/>
    </source>
</evidence>
<accession>A0A252AA78</accession>
<evidence type="ECO:0000313" key="18">
    <source>
        <dbReference type="EMBL" id="OUI86464.1"/>
    </source>
</evidence>
<evidence type="ECO:0000256" key="15">
    <source>
        <dbReference type="SAM" id="SignalP"/>
    </source>
</evidence>
<feature type="signal peptide" evidence="15">
    <location>
        <begin position="1"/>
        <end position="46"/>
    </location>
</feature>
<evidence type="ECO:0000256" key="11">
    <source>
        <dbReference type="ARBA" id="ARBA00023237"/>
    </source>
</evidence>
<dbReference type="Gene3D" id="2.40.170.20">
    <property type="entry name" value="TonB-dependent receptor, beta-barrel domain"/>
    <property type="match status" value="1"/>
</dbReference>
<dbReference type="SUPFAM" id="SSF56935">
    <property type="entry name" value="Porins"/>
    <property type="match status" value="1"/>
</dbReference>
<organism evidence="18 19">
    <name type="scientific">Acetobacter tropicalis</name>
    <dbReference type="NCBI Taxonomy" id="104102"/>
    <lineage>
        <taxon>Bacteria</taxon>
        <taxon>Pseudomonadati</taxon>
        <taxon>Pseudomonadota</taxon>
        <taxon>Alphaproteobacteria</taxon>
        <taxon>Acetobacterales</taxon>
        <taxon>Acetobacteraceae</taxon>
        <taxon>Acetobacter</taxon>
    </lineage>
</organism>
<evidence type="ECO:0000256" key="1">
    <source>
        <dbReference type="ARBA" id="ARBA00004571"/>
    </source>
</evidence>
<keyword evidence="10 12" id="KW-0472">Membrane</keyword>
<sequence>MEDTHVSRKTRPADMVAICRKLPLRCALSLSALSLPALLQPDTAMAATEGRTPAQTPVKHHVPRPTQSLHVAPGPRHAGTRAPARSPARTVPAARHRDHGPVQGRNEAVEVSSHRSVSRGADNVVSKAVMEQFTPGTSVLKAADRLPGVSFSSTDPLGIDLWGASIYVRGFFMDQLGVTLDGIPLNDQTYESNNGLNIIQAAISDDIDRSIISEGPGGVTAPSTSTLGGTMQFETGDPKDKLGGKISQGFGSYSSFRTYARLDSGKLNSSGTKFMTAYSRSDEGMWAGGGSQFQQQVDAKLVQPIGQESVMKAFFNWSDLAEWNYWDTSLAMINGLGWRTPHLYPNYAKAYNYAAGNLALPTTDAIEENGDEPYLYDGGQHETNYTGGLNFDLALTDRLRWRSTLYGTSQTGYYTYSDTSTPSADTEAPFSQEVWQNRQERYGFTTSFLYKIANHNIDAGVWYENNNQEAGLFWYNEPTLGEGAPLKTVGPYNTYGKAFQQGYGFNWRTNNFAFHLQDTWRPVENLRVTAGFKSVLATTAGGASYNNPDYTGVDALPNGTMTASSAFLPHVGASYHFLRHHEFYFDLAENMRTYQVLPNGVGNSPWSVQDQDAFRKLQHSVSPEKDWVYAVGYRYTDKLLQASLAGYHADARNRLQAATEGTILAPVSTVVPTTVHTNGVDAAITLTPIKGLAIYNSVSYNHSTYGGNITTSDGIYYTKGKKVVNFPQFMYKANLSYRWKGLETHFDVHYYSKRYYSYVNDTSVPGYWLASTGARYNFGKVGFAKNLSVDFNVYNLFNSKYISMMGQNGNPMSGDYQSLERGAVREFFGTVSAEF</sequence>
<dbReference type="PROSITE" id="PS52016">
    <property type="entry name" value="TONB_DEPENDENT_REC_3"/>
    <property type="match status" value="1"/>
</dbReference>
<feature type="domain" description="TonB-dependent receptor-like beta-barrel" evidence="16">
    <location>
        <begin position="344"/>
        <end position="796"/>
    </location>
</feature>
<keyword evidence="8" id="KW-0406">Ion transport</keyword>
<keyword evidence="2 12" id="KW-0813">Transport</keyword>
<dbReference type="InterPro" id="IPR000531">
    <property type="entry name" value="Beta-barrel_TonB"/>
</dbReference>
<dbReference type="Proteomes" id="UP000194565">
    <property type="component" value="Unassembled WGS sequence"/>
</dbReference>
<keyword evidence="18" id="KW-0675">Receptor</keyword>
<gene>
    <name evidence="18" type="ORF">HC62_06445</name>
</gene>
<dbReference type="InterPro" id="IPR039426">
    <property type="entry name" value="TonB-dep_rcpt-like"/>
</dbReference>
<dbReference type="GO" id="GO:0009279">
    <property type="term" value="C:cell outer membrane"/>
    <property type="evidence" value="ECO:0007669"/>
    <property type="project" value="UniProtKB-SubCell"/>
</dbReference>
<keyword evidence="6 15" id="KW-0732">Signal</keyword>
<comment type="similarity">
    <text evidence="12 13">Belongs to the TonB-dependent receptor family.</text>
</comment>
<feature type="chain" id="PRO_5012422670" evidence="15">
    <location>
        <begin position="47"/>
        <end position="835"/>
    </location>
</feature>
<dbReference type="EMBL" id="JOMM01000020">
    <property type="protein sequence ID" value="OUI86464.1"/>
    <property type="molecule type" value="Genomic_DNA"/>
</dbReference>
<dbReference type="InterPro" id="IPR037066">
    <property type="entry name" value="Plug_dom_sf"/>
</dbReference>
<dbReference type="InterPro" id="IPR012910">
    <property type="entry name" value="Plug_dom"/>
</dbReference>
<keyword evidence="3 12" id="KW-1134">Transmembrane beta strand</keyword>
<evidence type="ECO:0000256" key="8">
    <source>
        <dbReference type="ARBA" id="ARBA00023065"/>
    </source>
</evidence>
<evidence type="ECO:0000256" key="5">
    <source>
        <dbReference type="ARBA" id="ARBA00022692"/>
    </source>
</evidence>
<evidence type="ECO:0000256" key="7">
    <source>
        <dbReference type="ARBA" id="ARBA00023004"/>
    </source>
</evidence>
<reference evidence="18 19" key="1">
    <citation type="submission" date="2014-06" db="EMBL/GenBank/DDBJ databases">
        <authorList>
            <person name="Ju J."/>
            <person name="Zhang J."/>
        </authorList>
    </citation>
    <scope>NUCLEOTIDE SEQUENCE [LARGE SCALE GENOMIC DNA]</scope>
    <source>
        <strain evidence="18">DmW_042</strain>
    </source>
</reference>
<dbReference type="PANTHER" id="PTHR32552:SF89">
    <property type="entry name" value="CATECHOLATE SIDEROPHORE RECEPTOR FIU"/>
    <property type="match status" value="1"/>
</dbReference>
<keyword evidence="9 13" id="KW-0798">TonB box</keyword>
<evidence type="ECO:0000256" key="12">
    <source>
        <dbReference type="PROSITE-ProRule" id="PRU01360"/>
    </source>
</evidence>
<comment type="subcellular location">
    <subcellularLocation>
        <location evidence="1 12">Cell outer membrane</location>
        <topology evidence="1 12">Multi-pass membrane protein</topology>
    </subcellularLocation>
</comment>
<keyword evidence="11 12" id="KW-0998">Cell outer membrane</keyword>
<evidence type="ECO:0000256" key="4">
    <source>
        <dbReference type="ARBA" id="ARBA00022496"/>
    </source>
</evidence>
<evidence type="ECO:0000259" key="16">
    <source>
        <dbReference type="Pfam" id="PF00593"/>
    </source>
</evidence>
<feature type="domain" description="TonB-dependent receptor plug" evidence="17">
    <location>
        <begin position="122"/>
        <end position="224"/>
    </location>
</feature>
<evidence type="ECO:0000256" key="6">
    <source>
        <dbReference type="ARBA" id="ARBA00022729"/>
    </source>
</evidence>
<evidence type="ECO:0000256" key="9">
    <source>
        <dbReference type="ARBA" id="ARBA00023077"/>
    </source>
</evidence>
<dbReference type="GO" id="GO:0015344">
    <property type="term" value="F:siderophore uptake transmembrane transporter activity"/>
    <property type="evidence" value="ECO:0007669"/>
    <property type="project" value="TreeGrafter"/>
</dbReference>
<dbReference type="Pfam" id="PF00593">
    <property type="entry name" value="TonB_dep_Rec_b-barrel"/>
    <property type="match status" value="1"/>
</dbReference>